<name>M1MLI9_9CLOT</name>
<organism evidence="1 2">
    <name type="scientific">Clostridium saccharoperbutylacetonicum N1-4(HMT)</name>
    <dbReference type="NCBI Taxonomy" id="931276"/>
    <lineage>
        <taxon>Bacteria</taxon>
        <taxon>Bacillati</taxon>
        <taxon>Bacillota</taxon>
        <taxon>Clostridia</taxon>
        <taxon>Eubacteriales</taxon>
        <taxon>Clostridiaceae</taxon>
        <taxon>Clostridium</taxon>
    </lineage>
</organism>
<protein>
    <recommendedName>
        <fullName evidence="3">DNA modification methylase</fullName>
    </recommendedName>
</protein>
<keyword evidence="2" id="KW-1185">Reference proteome</keyword>
<evidence type="ECO:0000313" key="1">
    <source>
        <dbReference type="EMBL" id="AGF55651.1"/>
    </source>
</evidence>
<dbReference type="HOGENOM" id="CLU_1812435_0_0_9"/>
<reference evidence="1 2" key="1">
    <citation type="submission" date="2013-02" db="EMBL/GenBank/DDBJ databases">
        <title>Genome sequence of Clostridium saccharoperbutylacetonicum N1-4(HMT).</title>
        <authorList>
            <person name="Poehlein A."/>
            <person name="Daniel R."/>
        </authorList>
    </citation>
    <scope>NUCLEOTIDE SEQUENCE [LARGE SCALE GENOMIC DNA]</scope>
    <source>
        <strain evidence="2">N1-4(HMT)</strain>
    </source>
</reference>
<dbReference type="RefSeq" id="WP_015391972.1">
    <property type="nucleotide sequence ID" value="NC_020291.1"/>
</dbReference>
<gene>
    <name evidence="1" type="ORF">Cspa_c18810</name>
</gene>
<dbReference type="EMBL" id="CP004121">
    <property type="protein sequence ID" value="AGF55651.1"/>
    <property type="molecule type" value="Genomic_DNA"/>
</dbReference>
<sequence>MELLDTPIYTVHKGNNSGLIKKVVALYFKQREKIVDVTWGKGAFWKEVDLTKINVVGTDIKTGTDFRDLPYKDNLFNHSVIDPPYARITNLKSMVDCYNTARFTTHEEIIKLYEDGLKELTRITKEDGYILVKCQAEIEDCK</sequence>
<dbReference type="Proteomes" id="UP000011728">
    <property type="component" value="Chromosome"/>
</dbReference>
<evidence type="ECO:0008006" key="3">
    <source>
        <dbReference type="Google" id="ProtNLM"/>
    </source>
</evidence>
<dbReference type="PATRIC" id="fig|931276.5.peg.1868"/>
<dbReference type="eggNOG" id="COG2189">
    <property type="taxonomic scope" value="Bacteria"/>
</dbReference>
<evidence type="ECO:0000313" key="2">
    <source>
        <dbReference type="Proteomes" id="UP000011728"/>
    </source>
</evidence>
<proteinExistence type="predicted"/>
<dbReference type="OrthoDB" id="8781114at2"/>
<dbReference type="AlphaFoldDB" id="M1MLI9"/>
<dbReference type="Gene3D" id="3.40.50.150">
    <property type="entry name" value="Vaccinia Virus protein VP39"/>
    <property type="match status" value="1"/>
</dbReference>
<dbReference type="InterPro" id="IPR029063">
    <property type="entry name" value="SAM-dependent_MTases_sf"/>
</dbReference>
<accession>M1MLI9</accession>
<dbReference type="SUPFAM" id="SSF53335">
    <property type="entry name" value="S-adenosyl-L-methionine-dependent methyltransferases"/>
    <property type="match status" value="1"/>
</dbReference>
<dbReference type="KEGG" id="csr:Cspa_c18810"/>